<keyword evidence="3 6" id="KW-0285">Flavoprotein</keyword>
<evidence type="ECO:0000256" key="1">
    <source>
        <dbReference type="ARBA" id="ARBA00001974"/>
    </source>
</evidence>
<evidence type="ECO:0000256" key="6">
    <source>
        <dbReference type="RuleBase" id="RU362125"/>
    </source>
</evidence>
<name>A0ABS1U7A5_9PROT</name>
<keyword evidence="4 6" id="KW-0274">FAD</keyword>
<dbReference type="SUPFAM" id="SSF56645">
    <property type="entry name" value="Acyl-CoA dehydrogenase NM domain-like"/>
    <property type="match status" value="1"/>
</dbReference>
<evidence type="ECO:0000259" key="7">
    <source>
        <dbReference type="Pfam" id="PF00441"/>
    </source>
</evidence>
<feature type="domain" description="Acyl-CoA dehydrogenase/oxidase C-terminal" evidence="7">
    <location>
        <begin position="240"/>
        <end position="363"/>
    </location>
</feature>
<dbReference type="Gene3D" id="1.10.540.10">
    <property type="entry name" value="Acyl-CoA dehydrogenase/oxidase, N-terminal domain"/>
    <property type="match status" value="1"/>
</dbReference>
<evidence type="ECO:0000313" key="10">
    <source>
        <dbReference type="EMBL" id="MBL6080569.1"/>
    </source>
</evidence>
<evidence type="ECO:0000256" key="4">
    <source>
        <dbReference type="ARBA" id="ARBA00022827"/>
    </source>
</evidence>
<dbReference type="CDD" id="cd00567">
    <property type="entry name" value="ACAD"/>
    <property type="match status" value="1"/>
</dbReference>
<keyword evidence="5 6" id="KW-0560">Oxidoreductase</keyword>
<gene>
    <name evidence="10" type="ORF">JMJ56_21360</name>
</gene>
<evidence type="ECO:0000256" key="2">
    <source>
        <dbReference type="ARBA" id="ARBA00009347"/>
    </source>
</evidence>
<feature type="domain" description="Acyl-CoA dehydrogenase/oxidase N-terminal" evidence="9">
    <location>
        <begin position="6"/>
        <end position="118"/>
    </location>
</feature>
<dbReference type="EMBL" id="JAETWB010000015">
    <property type="protein sequence ID" value="MBL6080569.1"/>
    <property type="molecule type" value="Genomic_DNA"/>
</dbReference>
<comment type="cofactor">
    <cofactor evidence="1 6">
        <name>FAD</name>
        <dbReference type="ChEBI" id="CHEBI:57692"/>
    </cofactor>
</comment>
<accession>A0ABS1U7A5</accession>
<comment type="similarity">
    <text evidence="2 6">Belongs to the acyl-CoA dehydrogenase family.</text>
</comment>
<dbReference type="Proteomes" id="UP000660885">
    <property type="component" value="Unassembled WGS sequence"/>
</dbReference>
<evidence type="ECO:0000259" key="9">
    <source>
        <dbReference type="Pfam" id="PF02771"/>
    </source>
</evidence>
<keyword evidence="11" id="KW-1185">Reference proteome</keyword>
<dbReference type="InterPro" id="IPR013786">
    <property type="entry name" value="AcylCoA_DH/ox_N"/>
</dbReference>
<dbReference type="Pfam" id="PF02770">
    <property type="entry name" value="Acyl-CoA_dh_M"/>
    <property type="match status" value="1"/>
</dbReference>
<evidence type="ECO:0000259" key="8">
    <source>
        <dbReference type="Pfam" id="PF02770"/>
    </source>
</evidence>
<dbReference type="RefSeq" id="WP_202833803.1">
    <property type="nucleotide sequence ID" value="NZ_JAETWB010000015.1"/>
</dbReference>
<proteinExistence type="inferred from homology"/>
<reference evidence="10 11" key="1">
    <citation type="submission" date="2021-01" db="EMBL/GenBank/DDBJ databases">
        <title>Belnapia mucosa sp. nov. and Belnapia arida sp. nov., isolated from the Tabernas Desert (Almeria, Spain).</title>
        <authorList>
            <person name="Molina-Menor E."/>
            <person name="Vidal-Verdu A."/>
            <person name="Calonge A."/>
            <person name="Satari L."/>
            <person name="Pereto J."/>
            <person name="Porcar M."/>
        </authorList>
    </citation>
    <scope>NUCLEOTIDE SEQUENCE [LARGE SCALE GENOMIC DNA]</scope>
    <source>
        <strain evidence="10 11">T18</strain>
    </source>
</reference>
<dbReference type="Pfam" id="PF00441">
    <property type="entry name" value="Acyl-CoA_dh_1"/>
    <property type="match status" value="1"/>
</dbReference>
<evidence type="ECO:0000256" key="5">
    <source>
        <dbReference type="ARBA" id="ARBA00023002"/>
    </source>
</evidence>
<evidence type="ECO:0000313" key="11">
    <source>
        <dbReference type="Proteomes" id="UP000660885"/>
    </source>
</evidence>
<dbReference type="InterPro" id="IPR006091">
    <property type="entry name" value="Acyl-CoA_Oxase/DH_mid-dom"/>
</dbReference>
<dbReference type="InterPro" id="IPR009075">
    <property type="entry name" value="AcylCo_DH/oxidase_C"/>
</dbReference>
<organism evidence="10 11">
    <name type="scientific">Belnapia arida</name>
    <dbReference type="NCBI Taxonomy" id="2804533"/>
    <lineage>
        <taxon>Bacteria</taxon>
        <taxon>Pseudomonadati</taxon>
        <taxon>Pseudomonadota</taxon>
        <taxon>Alphaproteobacteria</taxon>
        <taxon>Acetobacterales</taxon>
        <taxon>Roseomonadaceae</taxon>
        <taxon>Belnapia</taxon>
    </lineage>
</organism>
<protein>
    <submittedName>
        <fullName evidence="10">Acyl-CoA dehydrogenase family protein</fullName>
    </submittedName>
</protein>
<dbReference type="Gene3D" id="2.40.110.10">
    <property type="entry name" value="Butyryl-CoA Dehydrogenase, subunit A, domain 2"/>
    <property type="match status" value="1"/>
</dbReference>
<dbReference type="SUPFAM" id="SSF47203">
    <property type="entry name" value="Acyl-CoA dehydrogenase C-terminal domain-like"/>
    <property type="match status" value="1"/>
</dbReference>
<dbReference type="InterPro" id="IPR046373">
    <property type="entry name" value="Acyl-CoA_Oxase/DH_mid-dom_sf"/>
</dbReference>
<dbReference type="InterPro" id="IPR009100">
    <property type="entry name" value="AcylCoA_DH/oxidase_NM_dom_sf"/>
</dbReference>
<dbReference type="Gene3D" id="1.20.140.10">
    <property type="entry name" value="Butyryl-CoA Dehydrogenase, subunit A, domain 3"/>
    <property type="match status" value="1"/>
</dbReference>
<feature type="domain" description="Acyl-CoA oxidase/dehydrogenase middle" evidence="8">
    <location>
        <begin position="122"/>
        <end position="209"/>
    </location>
</feature>
<dbReference type="InterPro" id="IPR036250">
    <property type="entry name" value="AcylCo_DH-like_C"/>
</dbReference>
<comment type="caution">
    <text evidence="10">The sequence shown here is derived from an EMBL/GenBank/DDBJ whole genome shotgun (WGS) entry which is preliminary data.</text>
</comment>
<sequence length="381" mass="41525">MDFDLTEEQRLLQDSVARLLGDKYGFEQRKGYMKSADGWSREVWSQYAELGLLGLPFGEDEGGFGGGPVETLIVAEQIGRYITLEPWMSTVVIGGGFLRHGASQELRNELVPQVASGEMLLAFAQVERQSRYDLFDVATTAKRDGDGWVINGRKGYVVHGDSADRLIVTARTAGDRRERKGIGVFLVDAKGPGVERRGYRTVDGQRAAEVELSGARAVAVLGNPEDGLPLVDQVVDECIAALAGEAVGAMQAVHDMTIDYMKTRQQFGRPIGSFQALQHRAADMLVALEQSRSMSYFAAMSAAERNPVERRKAMAAVKVQIGRSARFVGQQSVQLHGGIAMTIEYAAGHYFKRLTVNDAMFGDADHYVRDLSETGGLVAAA</sequence>
<dbReference type="PANTHER" id="PTHR43884:SF20">
    <property type="entry name" value="ACYL-COA DEHYDROGENASE FADE28"/>
    <property type="match status" value="1"/>
</dbReference>
<dbReference type="Pfam" id="PF02771">
    <property type="entry name" value="Acyl-CoA_dh_N"/>
    <property type="match status" value="1"/>
</dbReference>
<dbReference type="PANTHER" id="PTHR43884">
    <property type="entry name" value="ACYL-COA DEHYDROGENASE"/>
    <property type="match status" value="1"/>
</dbReference>
<dbReference type="InterPro" id="IPR037069">
    <property type="entry name" value="AcylCoA_DH/ox_N_sf"/>
</dbReference>
<evidence type="ECO:0000256" key="3">
    <source>
        <dbReference type="ARBA" id="ARBA00022630"/>
    </source>
</evidence>